<feature type="transmembrane region" description="Helical" evidence="1">
    <location>
        <begin position="136"/>
        <end position="158"/>
    </location>
</feature>
<keyword evidence="1" id="KW-0812">Transmembrane</keyword>
<feature type="transmembrane region" description="Helical" evidence="1">
    <location>
        <begin position="178"/>
        <end position="200"/>
    </location>
</feature>
<name>A0A9P4JNF7_9PLEO</name>
<keyword evidence="4" id="KW-1185">Reference proteome</keyword>
<dbReference type="AlphaFoldDB" id="A0A9P4JNF7"/>
<reference evidence="3" key="1">
    <citation type="journal article" date="2020" name="Stud. Mycol.">
        <title>101 Dothideomycetes genomes: a test case for predicting lifestyles and emergence of pathogens.</title>
        <authorList>
            <person name="Haridas S."/>
            <person name="Albert R."/>
            <person name="Binder M."/>
            <person name="Bloem J."/>
            <person name="Labutti K."/>
            <person name="Salamov A."/>
            <person name="Andreopoulos B."/>
            <person name="Baker S."/>
            <person name="Barry K."/>
            <person name="Bills G."/>
            <person name="Bluhm B."/>
            <person name="Cannon C."/>
            <person name="Castanera R."/>
            <person name="Culley D."/>
            <person name="Daum C."/>
            <person name="Ezra D."/>
            <person name="Gonzalez J."/>
            <person name="Henrissat B."/>
            <person name="Kuo A."/>
            <person name="Liang C."/>
            <person name="Lipzen A."/>
            <person name="Lutzoni F."/>
            <person name="Magnuson J."/>
            <person name="Mondo S."/>
            <person name="Nolan M."/>
            <person name="Ohm R."/>
            <person name="Pangilinan J."/>
            <person name="Park H.-J."/>
            <person name="Ramirez L."/>
            <person name="Alfaro M."/>
            <person name="Sun H."/>
            <person name="Tritt A."/>
            <person name="Yoshinaga Y."/>
            <person name="Zwiers L.-H."/>
            <person name="Turgeon B."/>
            <person name="Goodwin S."/>
            <person name="Spatafora J."/>
            <person name="Crous P."/>
            <person name="Grigoriev I."/>
        </authorList>
    </citation>
    <scope>NUCLEOTIDE SEQUENCE</scope>
    <source>
        <strain evidence="3">ATCC 74209</strain>
    </source>
</reference>
<gene>
    <name evidence="3" type="ORF">GQ43DRAFT_430586</name>
</gene>
<evidence type="ECO:0000313" key="3">
    <source>
        <dbReference type="EMBL" id="KAF2202651.1"/>
    </source>
</evidence>
<dbReference type="Pfam" id="PF04982">
    <property type="entry name" value="TM_HPP"/>
    <property type="match status" value="1"/>
</dbReference>
<dbReference type="EMBL" id="ML993929">
    <property type="protein sequence ID" value="KAF2202651.1"/>
    <property type="molecule type" value="Genomic_DNA"/>
</dbReference>
<organism evidence="3 4">
    <name type="scientific">Delitschia confertaspora ATCC 74209</name>
    <dbReference type="NCBI Taxonomy" id="1513339"/>
    <lineage>
        <taxon>Eukaryota</taxon>
        <taxon>Fungi</taxon>
        <taxon>Dikarya</taxon>
        <taxon>Ascomycota</taxon>
        <taxon>Pezizomycotina</taxon>
        <taxon>Dothideomycetes</taxon>
        <taxon>Pleosporomycetidae</taxon>
        <taxon>Pleosporales</taxon>
        <taxon>Delitschiaceae</taxon>
        <taxon>Delitschia</taxon>
    </lineage>
</organism>
<dbReference type="PANTHER" id="PTHR33741:SF5">
    <property type="entry name" value="TRANSMEMBRANE PROTEIN DDB_G0269096-RELATED"/>
    <property type="match status" value="1"/>
</dbReference>
<sequence>MLSRAVDWNFDIDRYINRVLRPSPLHKLPTPVSRFLGYRKEPKKDVGNILGAIWSFVGAFCGLAVIVAVFNNTESIQRHHPPVLIASFGASAVLEYNVIRSPLGQPRNALLGHTFSALVGVAITKLFLYHHDFERIRWIAGSVACGLASAVMLLTNTVHPPGGASALLAAVLPEVTDMGWYFVGLIMFGTVLMLFVSLVVNNIQRQFPLYWVTAVDLRSEKDVKQEHLPDGDGAIEPKKMTEVVQGVDEIRISERGVELPSALSLNPEEAELLERLRKRLRAIETKDGAISLDTRRPSSKFTPRTSKEGVNNSDSSTLVISLILGLIILCLYHMVNQFVARLPVKRTVVWLLYKPNKVRNHKDIPVLGHR</sequence>
<evidence type="ECO:0000259" key="2">
    <source>
        <dbReference type="Pfam" id="PF04982"/>
    </source>
</evidence>
<feature type="transmembrane region" description="Helical" evidence="1">
    <location>
        <begin position="111"/>
        <end position="129"/>
    </location>
</feature>
<protein>
    <recommendedName>
        <fullName evidence="2">HPP transmembrane region domain-containing protein</fullName>
    </recommendedName>
</protein>
<evidence type="ECO:0000313" key="4">
    <source>
        <dbReference type="Proteomes" id="UP000799536"/>
    </source>
</evidence>
<dbReference type="OrthoDB" id="2016548at2759"/>
<accession>A0A9P4JNF7</accession>
<feature type="transmembrane region" description="Helical" evidence="1">
    <location>
        <begin position="49"/>
        <end position="70"/>
    </location>
</feature>
<evidence type="ECO:0000256" key="1">
    <source>
        <dbReference type="SAM" id="Phobius"/>
    </source>
</evidence>
<comment type="caution">
    <text evidence="3">The sequence shown here is derived from an EMBL/GenBank/DDBJ whole genome shotgun (WGS) entry which is preliminary data.</text>
</comment>
<dbReference type="PANTHER" id="PTHR33741">
    <property type="entry name" value="TRANSMEMBRANE PROTEIN DDB_G0269096-RELATED"/>
    <property type="match status" value="1"/>
</dbReference>
<dbReference type="InterPro" id="IPR058581">
    <property type="entry name" value="TM_HPP"/>
</dbReference>
<dbReference type="Proteomes" id="UP000799536">
    <property type="component" value="Unassembled WGS sequence"/>
</dbReference>
<keyword evidence="1" id="KW-0472">Membrane</keyword>
<proteinExistence type="predicted"/>
<feature type="transmembrane region" description="Helical" evidence="1">
    <location>
        <begin position="317"/>
        <end position="335"/>
    </location>
</feature>
<feature type="domain" description="HPP transmembrane region" evidence="2">
    <location>
        <begin position="48"/>
        <end position="208"/>
    </location>
</feature>
<dbReference type="InterPro" id="IPR007065">
    <property type="entry name" value="HPP"/>
</dbReference>
<keyword evidence="1" id="KW-1133">Transmembrane helix</keyword>